<name>A0A8J3R586_9ACTN</name>
<keyword evidence="2" id="KW-0812">Transmembrane</keyword>
<proteinExistence type="predicted"/>
<keyword evidence="2" id="KW-1133">Transmembrane helix</keyword>
<organism evidence="3 4">
    <name type="scientific">Sphaerimonospora thailandensis</name>
    <dbReference type="NCBI Taxonomy" id="795644"/>
    <lineage>
        <taxon>Bacteria</taxon>
        <taxon>Bacillati</taxon>
        <taxon>Actinomycetota</taxon>
        <taxon>Actinomycetes</taxon>
        <taxon>Streptosporangiales</taxon>
        <taxon>Streptosporangiaceae</taxon>
        <taxon>Sphaerimonospora</taxon>
    </lineage>
</organism>
<evidence type="ECO:0000256" key="1">
    <source>
        <dbReference type="SAM" id="MobiDB-lite"/>
    </source>
</evidence>
<dbReference type="AlphaFoldDB" id="A0A8J3R586"/>
<evidence type="ECO:0000256" key="2">
    <source>
        <dbReference type="SAM" id="Phobius"/>
    </source>
</evidence>
<reference evidence="3" key="1">
    <citation type="submission" date="2021-01" db="EMBL/GenBank/DDBJ databases">
        <title>Whole genome shotgun sequence of Sphaerimonospora thailandensis NBRC 107569.</title>
        <authorList>
            <person name="Komaki H."/>
            <person name="Tamura T."/>
        </authorList>
    </citation>
    <scope>NUCLEOTIDE SEQUENCE</scope>
    <source>
        <strain evidence="3">NBRC 107569</strain>
    </source>
</reference>
<accession>A0A8J3R586</accession>
<dbReference type="Proteomes" id="UP000610966">
    <property type="component" value="Unassembled WGS sequence"/>
</dbReference>
<sequence length="158" mass="17621">MRTAQQPRPKSTFESRTQIKTQAKPQARTQARPKPETRPDPRPRREVGRVRVTRTATAGATAPMRRAPRAPFVLLVIGLMCGGLVTLLLLNVTLAQGTYKERDLRSSIDELRQQAALQEKQVRDASQPEALKSRAPSDLVWDDSPPSFITSRPVDGTR</sequence>
<feature type="transmembrane region" description="Helical" evidence="2">
    <location>
        <begin position="72"/>
        <end position="94"/>
    </location>
</feature>
<feature type="compositionally biased region" description="Low complexity" evidence="1">
    <location>
        <begin position="53"/>
        <end position="65"/>
    </location>
</feature>
<evidence type="ECO:0000313" key="3">
    <source>
        <dbReference type="EMBL" id="GIH68219.1"/>
    </source>
</evidence>
<dbReference type="RefSeq" id="WP_204010430.1">
    <property type="nucleotide sequence ID" value="NZ_BOOG01000007.1"/>
</dbReference>
<feature type="region of interest" description="Disordered" evidence="1">
    <location>
        <begin position="1"/>
        <end position="65"/>
    </location>
</feature>
<gene>
    <name evidence="3" type="ORF">Mth01_04720</name>
</gene>
<evidence type="ECO:0000313" key="4">
    <source>
        <dbReference type="Proteomes" id="UP000610966"/>
    </source>
</evidence>
<feature type="region of interest" description="Disordered" evidence="1">
    <location>
        <begin position="119"/>
        <end position="158"/>
    </location>
</feature>
<dbReference type="EMBL" id="BOOG01000007">
    <property type="protein sequence ID" value="GIH68219.1"/>
    <property type="molecule type" value="Genomic_DNA"/>
</dbReference>
<keyword evidence="4" id="KW-1185">Reference proteome</keyword>
<feature type="compositionally biased region" description="Polar residues" evidence="1">
    <location>
        <begin position="1"/>
        <end position="29"/>
    </location>
</feature>
<comment type="caution">
    <text evidence="3">The sequence shown here is derived from an EMBL/GenBank/DDBJ whole genome shotgun (WGS) entry which is preliminary data.</text>
</comment>
<feature type="compositionally biased region" description="Basic and acidic residues" evidence="1">
    <location>
        <begin position="33"/>
        <end position="49"/>
    </location>
</feature>
<protein>
    <recommendedName>
        <fullName evidence="5">Cell division protein FtsB</fullName>
    </recommendedName>
</protein>
<evidence type="ECO:0008006" key="5">
    <source>
        <dbReference type="Google" id="ProtNLM"/>
    </source>
</evidence>
<keyword evidence="2" id="KW-0472">Membrane</keyword>